<gene>
    <name evidence="9" type="ORF">SAMN05216212_3061</name>
</gene>
<sequence length="355" mass="38973">MPILKSVMNRRREVFSVGISDDLQSTIADMVDGRRGILAADESSGTIAKRFDSVGVESTEEHRRFYRSLLLDTEGLGQYVSGVILFEETLGQKNGQGRPLPQVAAEQGIVPGIKVDKGKGPLAGAPGDLITFGLDGLEERLQGYREQGARFAKWREVYPISPRNPTRLGLTANAEMLARYAAVCQCCGVVPIVEPEVLIDGDHSIERSAEVNEMVWHEVFHALHEHGVILELMILKPSMITPGKECAKAPPKQVAEYTMRSLRRSVPAAVPSINFLSGGQGPEEATANLNALNQMWQAPWQLSFSYGRALQEPALKAWEGDSGNAEKAQAALLKRARLNHLAMLGEYRESQEEES</sequence>
<accession>A0A1G9E8B1</accession>
<evidence type="ECO:0000256" key="4">
    <source>
        <dbReference type="ARBA" id="ARBA00013068"/>
    </source>
</evidence>
<dbReference type="EC" id="4.1.2.13" evidence="4"/>
<dbReference type="NCBIfam" id="NF033379">
    <property type="entry name" value="FrucBisAld_I"/>
    <property type="match status" value="1"/>
</dbReference>
<dbReference type="FunFam" id="3.20.20.70:FF:000140">
    <property type="entry name" value="Fructose-bisphosphate aldolase"/>
    <property type="match status" value="1"/>
</dbReference>
<dbReference type="EMBL" id="FNFH01000007">
    <property type="protein sequence ID" value="SDK72327.1"/>
    <property type="molecule type" value="Genomic_DNA"/>
</dbReference>
<dbReference type="CDD" id="cd00948">
    <property type="entry name" value="FBP_aldolase_I_a"/>
    <property type="match status" value="1"/>
</dbReference>
<evidence type="ECO:0000313" key="9">
    <source>
        <dbReference type="EMBL" id="SDK72327.1"/>
    </source>
</evidence>
<keyword evidence="6" id="KW-0456">Lyase</keyword>
<protein>
    <recommendedName>
        <fullName evidence="8">Probable fructose-bisphosphate aldolase class 1</fullName>
        <ecNumber evidence="4">4.1.2.13</ecNumber>
    </recommendedName>
    <alternativeName>
        <fullName evidence="7">Fructose-bisphosphate aldolase class I</fullName>
    </alternativeName>
</protein>
<dbReference type="InterPro" id="IPR000741">
    <property type="entry name" value="FBA_I"/>
</dbReference>
<dbReference type="InterPro" id="IPR013785">
    <property type="entry name" value="Aldolase_TIM"/>
</dbReference>
<keyword evidence="5" id="KW-0324">Glycolysis</keyword>
<evidence type="ECO:0000256" key="8">
    <source>
        <dbReference type="ARBA" id="ARBA00072515"/>
    </source>
</evidence>
<evidence type="ECO:0000256" key="5">
    <source>
        <dbReference type="ARBA" id="ARBA00023152"/>
    </source>
</evidence>
<comment type="pathway">
    <text evidence="2">Carbohydrate degradation; glycolysis; D-glyceraldehyde 3-phosphate and glycerone phosphate from D-glucose: step 4/4.</text>
</comment>
<evidence type="ECO:0000256" key="6">
    <source>
        <dbReference type="ARBA" id="ARBA00023239"/>
    </source>
</evidence>
<evidence type="ECO:0000256" key="1">
    <source>
        <dbReference type="ARBA" id="ARBA00000441"/>
    </source>
</evidence>
<evidence type="ECO:0000256" key="2">
    <source>
        <dbReference type="ARBA" id="ARBA00004714"/>
    </source>
</evidence>
<dbReference type="Proteomes" id="UP000199305">
    <property type="component" value="Unassembled WGS sequence"/>
</dbReference>
<dbReference type="GO" id="GO:0006096">
    <property type="term" value="P:glycolytic process"/>
    <property type="evidence" value="ECO:0007669"/>
    <property type="project" value="UniProtKB-UniPathway"/>
</dbReference>
<proteinExistence type="inferred from homology"/>
<organism evidence="9 10">
    <name type="scientific">Microbulbifer yueqingensis</name>
    <dbReference type="NCBI Taxonomy" id="658219"/>
    <lineage>
        <taxon>Bacteria</taxon>
        <taxon>Pseudomonadati</taxon>
        <taxon>Pseudomonadota</taxon>
        <taxon>Gammaproteobacteria</taxon>
        <taxon>Cellvibrionales</taxon>
        <taxon>Microbulbiferaceae</taxon>
        <taxon>Microbulbifer</taxon>
    </lineage>
</organism>
<reference evidence="10" key="1">
    <citation type="submission" date="2016-10" db="EMBL/GenBank/DDBJ databases">
        <authorList>
            <person name="Varghese N."/>
            <person name="Submissions S."/>
        </authorList>
    </citation>
    <scope>NUCLEOTIDE SEQUENCE [LARGE SCALE GENOMIC DNA]</scope>
    <source>
        <strain evidence="10">CGMCC 1.10658</strain>
    </source>
</reference>
<keyword evidence="10" id="KW-1185">Reference proteome</keyword>
<dbReference type="Gene3D" id="3.20.20.70">
    <property type="entry name" value="Aldolase class I"/>
    <property type="match status" value="1"/>
</dbReference>
<evidence type="ECO:0000256" key="7">
    <source>
        <dbReference type="ARBA" id="ARBA00029799"/>
    </source>
</evidence>
<dbReference type="AlphaFoldDB" id="A0A1G9E8B1"/>
<comment type="similarity">
    <text evidence="3">Belongs to the class I fructose-bisphosphate aldolase family.</text>
</comment>
<evidence type="ECO:0000313" key="10">
    <source>
        <dbReference type="Proteomes" id="UP000199305"/>
    </source>
</evidence>
<dbReference type="STRING" id="658219.SAMN05216212_3061"/>
<dbReference type="GO" id="GO:0004332">
    <property type="term" value="F:fructose-bisphosphate aldolase activity"/>
    <property type="evidence" value="ECO:0007669"/>
    <property type="project" value="UniProtKB-EC"/>
</dbReference>
<dbReference type="RefSeq" id="WP_245720726.1">
    <property type="nucleotide sequence ID" value="NZ_FNFH01000007.1"/>
</dbReference>
<dbReference type="UniPathway" id="UPA00109">
    <property type="reaction ID" value="UER00183"/>
</dbReference>
<evidence type="ECO:0000256" key="3">
    <source>
        <dbReference type="ARBA" id="ARBA00010387"/>
    </source>
</evidence>
<dbReference type="PANTHER" id="PTHR11627">
    <property type="entry name" value="FRUCTOSE-BISPHOSPHATE ALDOLASE"/>
    <property type="match status" value="1"/>
</dbReference>
<name>A0A1G9E8B1_9GAMM</name>
<dbReference type="Pfam" id="PF00274">
    <property type="entry name" value="Glycolytic"/>
    <property type="match status" value="1"/>
</dbReference>
<dbReference type="SUPFAM" id="SSF51569">
    <property type="entry name" value="Aldolase"/>
    <property type="match status" value="1"/>
</dbReference>
<comment type="catalytic activity">
    <reaction evidence="1">
        <text>beta-D-fructose 1,6-bisphosphate = D-glyceraldehyde 3-phosphate + dihydroxyacetone phosphate</text>
        <dbReference type="Rhea" id="RHEA:14729"/>
        <dbReference type="ChEBI" id="CHEBI:32966"/>
        <dbReference type="ChEBI" id="CHEBI:57642"/>
        <dbReference type="ChEBI" id="CHEBI:59776"/>
        <dbReference type="EC" id="4.1.2.13"/>
    </reaction>
</comment>